<proteinExistence type="inferred from homology"/>
<dbReference type="PROSITE" id="PS01173">
    <property type="entry name" value="LIPASE_GDXG_HIS"/>
    <property type="match status" value="1"/>
</dbReference>
<feature type="domain" description="Alpha/beta hydrolase fold-3" evidence="3">
    <location>
        <begin position="74"/>
        <end position="276"/>
    </location>
</feature>
<dbReference type="SUPFAM" id="SSF53474">
    <property type="entry name" value="alpha/beta-Hydrolases"/>
    <property type="match status" value="1"/>
</dbReference>
<dbReference type="EMBL" id="FMUB01000006">
    <property type="protein sequence ID" value="SCX22233.1"/>
    <property type="molecule type" value="Genomic_DNA"/>
</dbReference>
<dbReference type="Pfam" id="PF07859">
    <property type="entry name" value="Abhydrolase_3"/>
    <property type="match status" value="1"/>
</dbReference>
<dbReference type="Gene3D" id="3.40.50.1820">
    <property type="entry name" value="alpha/beta hydrolase"/>
    <property type="match status" value="1"/>
</dbReference>
<gene>
    <name evidence="4" type="ORF">SAMN02799620_03218</name>
</gene>
<keyword evidence="2" id="KW-0378">Hydrolase</keyword>
<dbReference type="InterPro" id="IPR002168">
    <property type="entry name" value="Lipase_GDXG_HIS_AS"/>
</dbReference>
<organism evidence="4 5">
    <name type="scientific">Mycolicibacterium fluoranthenivorans</name>
    <dbReference type="NCBI Taxonomy" id="258505"/>
    <lineage>
        <taxon>Bacteria</taxon>
        <taxon>Bacillati</taxon>
        <taxon>Actinomycetota</taxon>
        <taxon>Actinomycetes</taxon>
        <taxon>Mycobacteriales</taxon>
        <taxon>Mycobacteriaceae</taxon>
        <taxon>Mycolicibacterium</taxon>
    </lineage>
</organism>
<dbReference type="InterPro" id="IPR013094">
    <property type="entry name" value="AB_hydrolase_3"/>
</dbReference>
<name>A0A1G4WFX4_9MYCO</name>
<accession>A0A1G4WFX4</accession>
<evidence type="ECO:0000256" key="1">
    <source>
        <dbReference type="ARBA" id="ARBA00010515"/>
    </source>
</evidence>
<comment type="similarity">
    <text evidence="1">Belongs to the 'GDXG' lipolytic enzyme family.</text>
</comment>
<protein>
    <submittedName>
        <fullName evidence="4">Acetyl esterase/lipase</fullName>
    </submittedName>
</protein>
<dbReference type="AlphaFoldDB" id="A0A1G4WFX4"/>
<reference evidence="5" key="1">
    <citation type="submission" date="2016-10" db="EMBL/GenBank/DDBJ databases">
        <authorList>
            <person name="Varghese N."/>
            <person name="Submissions S."/>
        </authorList>
    </citation>
    <scope>NUCLEOTIDE SEQUENCE [LARGE SCALE GENOMIC DNA]</scope>
    <source>
        <strain evidence="5">UNC267MFSha1.1M11</strain>
    </source>
</reference>
<evidence type="ECO:0000313" key="5">
    <source>
        <dbReference type="Proteomes" id="UP000199707"/>
    </source>
</evidence>
<evidence type="ECO:0000259" key="3">
    <source>
        <dbReference type="Pfam" id="PF07859"/>
    </source>
</evidence>
<dbReference type="GO" id="GO:0004806">
    <property type="term" value="F:triacylglycerol lipase activity"/>
    <property type="evidence" value="ECO:0007669"/>
    <property type="project" value="TreeGrafter"/>
</dbReference>
<dbReference type="RefSeq" id="WP_235632889.1">
    <property type="nucleotide sequence ID" value="NZ_FMUB01000006.1"/>
</dbReference>
<dbReference type="Proteomes" id="UP000199707">
    <property type="component" value="Unassembled WGS sequence"/>
</dbReference>
<dbReference type="InterPro" id="IPR050300">
    <property type="entry name" value="GDXG_lipolytic_enzyme"/>
</dbReference>
<dbReference type="PANTHER" id="PTHR48081:SF30">
    <property type="entry name" value="ACETYL-HYDROLASE LIPR-RELATED"/>
    <property type="match status" value="1"/>
</dbReference>
<sequence length="314" mass="33387">MTARPTDPLGRIYAEWTEEFIANPDMSLRLMRWLFEDWQRVTTEPEGVTYKSTEIGGVPGILVTPLTADPSQVLVFLHGGGFALGSSASHRKLAGHVAGACGTHAFVADFRRAPEHPYPAQLDDATAVFEALVADGTDPADITFVGDSAGASIAIATTLRLLQAGRPTPGLVITVSPWLDMENTGETLVSNDDTDFLIAREGLQGNIDRYLSGGADPTDPLVNPLYADFTGFPALYITASDIESLYADATRLHALAQDAGVDVTFDVAAGQQHVFPLQAGQLAAADAAIATIAQWYHTRRAADAHRTATQPATA</sequence>
<dbReference type="PANTHER" id="PTHR48081">
    <property type="entry name" value="AB HYDROLASE SUPERFAMILY PROTEIN C4A8.06C"/>
    <property type="match status" value="1"/>
</dbReference>
<dbReference type="InterPro" id="IPR029058">
    <property type="entry name" value="AB_hydrolase_fold"/>
</dbReference>
<evidence type="ECO:0000256" key="2">
    <source>
        <dbReference type="ARBA" id="ARBA00022801"/>
    </source>
</evidence>
<evidence type="ECO:0000313" key="4">
    <source>
        <dbReference type="EMBL" id="SCX22233.1"/>
    </source>
</evidence>
<dbReference type="STRING" id="1502745.SAMN02799620_03218"/>